<accession>A0A0K2VE45</accession>
<name>A0A0K2VE45_LEPSM</name>
<evidence type="ECO:0000313" key="1">
    <source>
        <dbReference type="EMBL" id="CDW48793.1"/>
    </source>
</evidence>
<dbReference type="EMBL" id="HACA01031432">
    <property type="protein sequence ID" value="CDW48793.1"/>
    <property type="molecule type" value="Transcribed_RNA"/>
</dbReference>
<dbReference type="AlphaFoldDB" id="A0A0K2VE45"/>
<sequence length="30" mass="3402">MGLEESKMTYGEKDFLGCFILVLVLHMLSP</sequence>
<proteinExistence type="predicted"/>
<organism evidence="1">
    <name type="scientific">Lepeophtheirus salmonis</name>
    <name type="common">Salmon louse</name>
    <name type="synonym">Caligus salmonis</name>
    <dbReference type="NCBI Taxonomy" id="72036"/>
    <lineage>
        <taxon>Eukaryota</taxon>
        <taxon>Metazoa</taxon>
        <taxon>Ecdysozoa</taxon>
        <taxon>Arthropoda</taxon>
        <taxon>Crustacea</taxon>
        <taxon>Multicrustacea</taxon>
        <taxon>Hexanauplia</taxon>
        <taxon>Copepoda</taxon>
        <taxon>Siphonostomatoida</taxon>
        <taxon>Caligidae</taxon>
        <taxon>Lepeophtheirus</taxon>
    </lineage>
</organism>
<protein>
    <submittedName>
        <fullName evidence="1">Uncharacterized protein</fullName>
    </submittedName>
</protein>
<reference evidence="1" key="1">
    <citation type="submission" date="2014-05" db="EMBL/GenBank/DDBJ databases">
        <authorList>
            <person name="Chronopoulou M."/>
        </authorList>
    </citation>
    <scope>NUCLEOTIDE SEQUENCE</scope>
    <source>
        <tissue evidence="1">Whole organism</tissue>
    </source>
</reference>